<dbReference type="InterPro" id="IPR011004">
    <property type="entry name" value="Trimer_LpxA-like_sf"/>
</dbReference>
<dbReference type="OrthoDB" id="9801456at2"/>
<reference evidence="8 9" key="1">
    <citation type="submission" date="2016-10" db="EMBL/GenBank/DDBJ databases">
        <title>The Draft Genome Sequence of Actinokineospora bangkokensis 44EHWT reveals the biosynthetic pathway of antifungal compounds Thailandins with unusual extender unit butylmalonyl-CoA.</title>
        <authorList>
            <person name="Greule A."/>
            <person name="Intra B."/>
            <person name="Flemming S."/>
            <person name="Rommel M.G."/>
            <person name="Panbangred W."/>
            <person name="Bechthold A."/>
        </authorList>
    </citation>
    <scope>NUCLEOTIDE SEQUENCE [LARGE SCALE GENOMIC DNA]</scope>
    <source>
        <strain evidence="8 9">44EHW</strain>
    </source>
</reference>
<gene>
    <name evidence="8" type="ORF">BJP25_22445</name>
</gene>
<accession>A0A1Q9LJ80</accession>
<dbReference type="STRING" id="1193682.BJP25_22445"/>
<keyword evidence="9" id="KW-1185">Reference proteome</keyword>
<dbReference type="PIRSF" id="PIRSF000441">
    <property type="entry name" value="CysE"/>
    <property type="match status" value="1"/>
</dbReference>
<dbReference type="AlphaFoldDB" id="A0A1Q9LJ80"/>
<dbReference type="GO" id="GO:0009001">
    <property type="term" value="F:serine O-acetyltransferase activity"/>
    <property type="evidence" value="ECO:0007669"/>
    <property type="project" value="UniProtKB-EC"/>
</dbReference>
<keyword evidence="5 6" id="KW-0012">Acyltransferase</keyword>
<feature type="compositionally biased region" description="Polar residues" evidence="7">
    <location>
        <begin position="176"/>
        <end position="190"/>
    </location>
</feature>
<keyword evidence="3 6" id="KW-0808">Transferase</keyword>
<feature type="region of interest" description="Disordered" evidence="7">
    <location>
        <begin position="168"/>
        <end position="200"/>
    </location>
</feature>
<dbReference type="SUPFAM" id="SSF51161">
    <property type="entry name" value="Trimeric LpxA-like enzymes"/>
    <property type="match status" value="1"/>
</dbReference>
<comment type="catalytic activity">
    <reaction evidence="6">
        <text>L-serine + acetyl-CoA = O-acetyl-L-serine + CoA</text>
        <dbReference type="Rhea" id="RHEA:24560"/>
        <dbReference type="ChEBI" id="CHEBI:33384"/>
        <dbReference type="ChEBI" id="CHEBI:57287"/>
        <dbReference type="ChEBI" id="CHEBI:57288"/>
        <dbReference type="ChEBI" id="CHEBI:58340"/>
        <dbReference type="EC" id="2.3.1.30"/>
    </reaction>
</comment>
<dbReference type="InterPro" id="IPR018357">
    <property type="entry name" value="Hexapep_transf_CS"/>
</dbReference>
<dbReference type="EC" id="2.3.1.30" evidence="6"/>
<dbReference type="InterPro" id="IPR045304">
    <property type="entry name" value="LbH_SAT"/>
</dbReference>
<evidence type="ECO:0000313" key="8">
    <source>
        <dbReference type="EMBL" id="OLR92107.1"/>
    </source>
</evidence>
<dbReference type="Pfam" id="PF00132">
    <property type="entry name" value="Hexapep"/>
    <property type="match status" value="1"/>
</dbReference>
<evidence type="ECO:0000256" key="3">
    <source>
        <dbReference type="ARBA" id="ARBA00022679"/>
    </source>
</evidence>
<comment type="similarity">
    <text evidence="1 6">Belongs to the transferase hexapeptide repeat family.</text>
</comment>
<dbReference type="GO" id="GO:0006535">
    <property type="term" value="P:cysteine biosynthetic process from serine"/>
    <property type="evidence" value="ECO:0007669"/>
    <property type="project" value="InterPro"/>
</dbReference>
<name>A0A1Q9LJ80_9PSEU</name>
<dbReference type="PANTHER" id="PTHR42811">
    <property type="entry name" value="SERINE ACETYLTRANSFERASE"/>
    <property type="match status" value="1"/>
</dbReference>
<comment type="caution">
    <text evidence="8">The sequence shown here is derived from an EMBL/GenBank/DDBJ whole genome shotgun (WGS) entry which is preliminary data.</text>
</comment>
<sequence length="200" mass="20904">MFRADLRAVTGRDRVGPVRAAWLVLTRPGVLATLLYRWQQAADQRVAAPLLRSLNHVLTGADFVVGAEIGPGVRIEHPNGIAIGTRAVVGANAFICQRVTLGERLGENRGHEYPVVGDDVFLGAGATVLGPVRIGSGAMVGAAAVVLHDVPAGAVAAGNPARIVRRHAHTAGRNAGQATEQWSHQRSATPDTAEAQKTAL</sequence>
<dbReference type="EMBL" id="MKQR01000017">
    <property type="protein sequence ID" value="OLR92107.1"/>
    <property type="molecule type" value="Genomic_DNA"/>
</dbReference>
<evidence type="ECO:0000313" key="9">
    <source>
        <dbReference type="Proteomes" id="UP000186040"/>
    </source>
</evidence>
<evidence type="ECO:0000256" key="5">
    <source>
        <dbReference type="ARBA" id="ARBA00023315"/>
    </source>
</evidence>
<evidence type="ECO:0000256" key="2">
    <source>
        <dbReference type="ARBA" id="ARBA00018522"/>
    </source>
</evidence>
<protein>
    <recommendedName>
        <fullName evidence="2 6">Serine acetyltransferase</fullName>
        <ecNumber evidence="6">2.3.1.30</ecNumber>
    </recommendedName>
</protein>
<dbReference type="GO" id="GO:0005737">
    <property type="term" value="C:cytoplasm"/>
    <property type="evidence" value="ECO:0007669"/>
    <property type="project" value="InterPro"/>
</dbReference>
<proteinExistence type="inferred from homology"/>
<dbReference type="PROSITE" id="PS00101">
    <property type="entry name" value="HEXAPEP_TRANSFERASES"/>
    <property type="match status" value="1"/>
</dbReference>
<organism evidence="8 9">
    <name type="scientific">Actinokineospora bangkokensis</name>
    <dbReference type="NCBI Taxonomy" id="1193682"/>
    <lineage>
        <taxon>Bacteria</taxon>
        <taxon>Bacillati</taxon>
        <taxon>Actinomycetota</taxon>
        <taxon>Actinomycetes</taxon>
        <taxon>Pseudonocardiales</taxon>
        <taxon>Pseudonocardiaceae</taxon>
        <taxon>Actinokineospora</taxon>
    </lineage>
</organism>
<dbReference type="Proteomes" id="UP000186040">
    <property type="component" value="Unassembled WGS sequence"/>
</dbReference>
<keyword evidence="4" id="KW-0677">Repeat</keyword>
<dbReference type="CDD" id="cd03354">
    <property type="entry name" value="LbH_SAT"/>
    <property type="match status" value="1"/>
</dbReference>
<dbReference type="InterPro" id="IPR005881">
    <property type="entry name" value="Ser_O-AcTrfase"/>
</dbReference>
<evidence type="ECO:0000256" key="1">
    <source>
        <dbReference type="ARBA" id="ARBA00007274"/>
    </source>
</evidence>
<evidence type="ECO:0000256" key="7">
    <source>
        <dbReference type="SAM" id="MobiDB-lite"/>
    </source>
</evidence>
<evidence type="ECO:0000256" key="4">
    <source>
        <dbReference type="ARBA" id="ARBA00022737"/>
    </source>
</evidence>
<dbReference type="RefSeq" id="WP_075975993.1">
    <property type="nucleotide sequence ID" value="NZ_MKQR01000017.1"/>
</dbReference>
<dbReference type="Gene3D" id="2.160.10.10">
    <property type="entry name" value="Hexapeptide repeat proteins"/>
    <property type="match status" value="1"/>
</dbReference>
<evidence type="ECO:0000256" key="6">
    <source>
        <dbReference type="PIRNR" id="PIRNR000441"/>
    </source>
</evidence>
<dbReference type="InterPro" id="IPR001451">
    <property type="entry name" value="Hexapep"/>
</dbReference>